<accession>A0A699ZPT9</accession>
<reference evidence="2 3" key="1">
    <citation type="submission" date="2020-02" db="EMBL/GenBank/DDBJ databases">
        <title>Draft genome sequence of Haematococcus lacustris strain NIES-144.</title>
        <authorList>
            <person name="Morimoto D."/>
            <person name="Nakagawa S."/>
            <person name="Yoshida T."/>
            <person name="Sawayama S."/>
        </authorList>
    </citation>
    <scope>NUCLEOTIDE SEQUENCE [LARGE SCALE GENOMIC DNA]</scope>
    <source>
        <strain evidence="2 3">NIES-144</strain>
    </source>
</reference>
<evidence type="ECO:0000313" key="2">
    <source>
        <dbReference type="EMBL" id="GFH24857.1"/>
    </source>
</evidence>
<dbReference type="AlphaFoldDB" id="A0A699ZPT9"/>
<keyword evidence="3" id="KW-1185">Reference proteome</keyword>
<protein>
    <submittedName>
        <fullName evidence="2">Uncharacterized protein</fullName>
    </submittedName>
</protein>
<dbReference type="EMBL" id="BLLF01002652">
    <property type="protein sequence ID" value="GFH24857.1"/>
    <property type="molecule type" value="Genomic_DNA"/>
</dbReference>
<name>A0A699ZPT9_HAELA</name>
<feature type="region of interest" description="Disordered" evidence="1">
    <location>
        <begin position="1"/>
        <end position="59"/>
    </location>
</feature>
<comment type="caution">
    <text evidence="2">The sequence shown here is derived from an EMBL/GenBank/DDBJ whole genome shotgun (WGS) entry which is preliminary data.</text>
</comment>
<proteinExistence type="predicted"/>
<dbReference type="Proteomes" id="UP000485058">
    <property type="component" value="Unassembled WGS sequence"/>
</dbReference>
<gene>
    <name evidence="2" type="ORF">HaLaN_22724</name>
</gene>
<sequence length="59" mass="6029">MSCSGATSCKVKHAQGRDGPHRPPRSHQVLLPSPGPQQPGGCDPGGDPHLLLGDPCHVG</sequence>
<feature type="compositionally biased region" description="Low complexity" evidence="1">
    <location>
        <begin position="39"/>
        <end position="59"/>
    </location>
</feature>
<organism evidence="2 3">
    <name type="scientific">Haematococcus lacustris</name>
    <name type="common">Green alga</name>
    <name type="synonym">Haematococcus pluvialis</name>
    <dbReference type="NCBI Taxonomy" id="44745"/>
    <lineage>
        <taxon>Eukaryota</taxon>
        <taxon>Viridiplantae</taxon>
        <taxon>Chlorophyta</taxon>
        <taxon>core chlorophytes</taxon>
        <taxon>Chlorophyceae</taxon>
        <taxon>CS clade</taxon>
        <taxon>Chlamydomonadales</taxon>
        <taxon>Haematococcaceae</taxon>
        <taxon>Haematococcus</taxon>
    </lineage>
</organism>
<evidence type="ECO:0000313" key="3">
    <source>
        <dbReference type="Proteomes" id="UP000485058"/>
    </source>
</evidence>
<evidence type="ECO:0000256" key="1">
    <source>
        <dbReference type="SAM" id="MobiDB-lite"/>
    </source>
</evidence>